<accession>A0AA42CTI3</accession>
<evidence type="ECO:0000256" key="7">
    <source>
        <dbReference type="ARBA" id="ARBA00023235"/>
    </source>
</evidence>
<evidence type="ECO:0000256" key="11">
    <source>
        <dbReference type="ARBA" id="ARBA00048988"/>
    </source>
</evidence>
<dbReference type="Gene3D" id="1.10.10.160">
    <property type="match status" value="1"/>
</dbReference>
<evidence type="ECO:0000256" key="3">
    <source>
        <dbReference type="ARBA" id="ARBA00022801"/>
    </source>
</evidence>
<comment type="similarity">
    <text evidence="1">Belongs to the helicase family. UvrD subfamily.</text>
</comment>
<dbReference type="GO" id="GO:0003677">
    <property type="term" value="F:DNA binding"/>
    <property type="evidence" value="ECO:0007669"/>
    <property type="project" value="UniProtKB-KW"/>
</dbReference>
<dbReference type="Pfam" id="PF21196">
    <property type="entry name" value="PcrA_UvrD_tudor"/>
    <property type="match status" value="1"/>
</dbReference>
<dbReference type="InterPro" id="IPR014017">
    <property type="entry name" value="DNA_helicase_UvrD-like_C"/>
</dbReference>
<dbReference type="InterPro" id="IPR014016">
    <property type="entry name" value="UvrD-like_ATP-bd"/>
</dbReference>
<keyword evidence="6" id="KW-0238">DNA-binding</keyword>
<proteinExistence type="inferred from homology"/>
<dbReference type="RefSeq" id="WP_265895774.1">
    <property type="nucleotide sequence ID" value="NZ_JAPIVE010000001.1"/>
</dbReference>
<evidence type="ECO:0000313" key="16">
    <source>
        <dbReference type="EMBL" id="MCX2523657.1"/>
    </source>
</evidence>
<comment type="caution">
    <text evidence="16">The sequence shown here is derived from an EMBL/GenBank/DDBJ whole genome shotgun (WGS) entry which is preliminary data.</text>
</comment>
<dbReference type="SUPFAM" id="SSF52540">
    <property type="entry name" value="P-loop containing nucleoside triphosphate hydrolases"/>
    <property type="match status" value="1"/>
</dbReference>
<dbReference type="Gene3D" id="1.10.486.10">
    <property type="entry name" value="PCRA, domain 4"/>
    <property type="match status" value="1"/>
</dbReference>
<dbReference type="Gene3D" id="3.40.50.300">
    <property type="entry name" value="P-loop containing nucleotide triphosphate hydrolases"/>
    <property type="match status" value="2"/>
</dbReference>
<keyword evidence="2 12" id="KW-0547">Nucleotide-binding</keyword>
<protein>
    <recommendedName>
        <fullName evidence="9">DNA 3'-5' helicase</fullName>
        <ecNumber evidence="9">5.6.2.4</ecNumber>
    </recommendedName>
    <alternativeName>
        <fullName evidence="10">DNA 3'-5' helicase II</fullName>
    </alternativeName>
</protein>
<dbReference type="PROSITE" id="PS51198">
    <property type="entry name" value="UVRD_HELICASE_ATP_BIND"/>
    <property type="match status" value="1"/>
</dbReference>
<dbReference type="PROSITE" id="PS51217">
    <property type="entry name" value="UVRD_HELICASE_CTER"/>
    <property type="match status" value="1"/>
</dbReference>
<dbReference type="InterPro" id="IPR013986">
    <property type="entry name" value="DExx_box_DNA_helicase_dom_sf"/>
</dbReference>
<evidence type="ECO:0000313" key="17">
    <source>
        <dbReference type="Proteomes" id="UP001165678"/>
    </source>
</evidence>
<dbReference type="GO" id="GO:0005524">
    <property type="term" value="F:ATP binding"/>
    <property type="evidence" value="ECO:0007669"/>
    <property type="project" value="UniProtKB-UniRule"/>
</dbReference>
<dbReference type="GO" id="GO:0016787">
    <property type="term" value="F:hydrolase activity"/>
    <property type="evidence" value="ECO:0007669"/>
    <property type="project" value="UniProtKB-UniRule"/>
</dbReference>
<dbReference type="Pfam" id="PF13361">
    <property type="entry name" value="UvrD_C"/>
    <property type="match status" value="1"/>
</dbReference>
<comment type="catalytic activity">
    <reaction evidence="8">
        <text>Couples ATP hydrolysis with the unwinding of duplex DNA by translocating in the 3'-5' direction.</text>
        <dbReference type="EC" id="5.6.2.4"/>
    </reaction>
</comment>
<dbReference type="GO" id="GO:0043138">
    <property type="term" value="F:3'-5' DNA helicase activity"/>
    <property type="evidence" value="ECO:0007669"/>
    <property type="project" value="UniProtKB-EC"/>
</dbReference>
<dbReference type="GO" id="GO:0000725">
    <property type="term" value="P:recombinational repair"/>
    <property type="evidence" value="ECO:0007669"/>
    <property type="project" value="TreeGrafter"/>
</dbReference>
<evidence type="ECO:0000256" key="12">
    <source>
        <dbReference type="PROSITE-ProRule" id="PRU00560"/>
    </source>
</evidence>
<evidence type="ECO:0000256" key="13">
    <source>
        <dbReference type="SAM" id="MobiDB-lite"/>
    </source>
</evidence>
<organism evidence="16 17">
    <name type="scientific">Larsenimonas rhizosphaerae</name>
    <dbReference type="NCBI Taxonomy" id="2944682"/>
    <lineage>
        <taxon>Bacteria</taxon>
        <taxon>Pseudomonadati</taxon>
        <taxon>Pseudomonadota</taxon>
        <taxon>Gammaproteobacteria</taxon>
        <taxon>Oceanospirillales</taxon>
        <taxon>Halomonadaceae</taxon>
        <taxon>Larsenimonas</taxon>
    </lineage>
</organism>
<dbReference type="EC" id="5.6.2.4" evidence="9"/>
<evidence type="ECO:0000256" key="9">
    <source>
        <dbReference type="ARBA" id="ARBA00034808"/>
    </source>
</evidence>
<dbReference type="Pfam" id="PF00580">
    <property type="entry name" value="UvrD-helicase"/>
    <property type="match status" value="1"/>
</dbReference>
<dbReference type="InterPro" id="IPR000212">
    <property type="entry name" value="DNA_helicase_UvrD/REP"/>
</dbReference>
<dbReference type="PANTHER" id="PTHR11070">
    <property type="entry name" value="UVRD / RECB / PCRA DNA HELICASE FAMILY MEMBER"/>
    <property type="match status" value="1"/>
</dbReference>
<keyword evidence="7" id="KW-0413">Isomerase</keyword>
<dbReference type="PANTHER" id="PTHR11070:SF2">
    <property type="entry name" value="ATP-DEPENDENT DNA HELICASE SRS2"/>
    <property type="match status" value="1"/>
</dbReference>
<feature type="compositionally biased region" description="Polar residues" evidence="13">
    <location>
        <begin position="672"/>
        <end position="681"/>
    </location>
</feature>
<gene>
    <name evidence="16" type="ORF">OQ287_05350</name>
</gene>
<name>A0AA42CTI3_9GAMM</name>
<keyword evidence="17" id="KW-1185">Reference proteome</keyword>
<reference evidence="16" key="1">
    <citation type="submission" date="2022-11" db="EMBL/GenBank/DDBJ databases">
        <title>Larsenimonas rhizosphaerae sp. nov., isolated from a tidal mudflat.</title>
        <authorList>
            <person name="Lee S.D."/>
            <person name="Kim I.S."/>
        </authorList>
    </citation>
    <scope>NUCLEOTIDE SEQUENCE</scope>
    <source>
        <strain evidence="16">GH2-1</strain>
    </source>
</reference>
<feature type="binding site" evidence="12">
    <location>
        <begin position="29"/>
        <end position="36"/>
    </location>
    <ligand>
        <name>ATP</name>
        <dbReference type="ChEBI" id="CHEBI:30616"/>
    </ligand>
</feature>
<feature type="region of interest" description="Disordered" evidence="13">
    <location>
        <begin position="665"/>
        <end position="685"/>
    </location>
</feature>
<evidence type="ECO:0000256" key="8">
    <source>
        <dbReference type="ARBA" id="ARBA00034617"/>
    </source>
</evidence>
<evidence type="ECO:0000256" key="6">
    <source>
        <dbReference type="ARBA" id="ARBA00023125"/>
    </source>
</evidence>
<dbReference type="Proteomes" id="UP001165678">
    <property type="component" value="Unassembled WGS sequence"/>
</dbReference>
<evidence type="ECO:0000256" key="10">
    <source>
        <dbReference type="ARBA" id="ARBA00034923"/>
    </source>
</evidence>
<keyword evidence="4 12" id="KW-0347">Helicase</keyword>
<evidence type="ECO:0000256" key="5">
    <source>
        <dbReference type="ARBA" id="ARBA00022840"/>
    </source>
</evidence>
<feature type="domain" description="UvrD-like helicase C-terminal" evidence="15">
    <location>
        <begin position="297"/>
        <end position="555"/>
    </location>
</feature>
<keyword evidence="3 12" id="KW-0378">Hydrolase</keyword>
<keyword evidence="5 12" id="KW-0067">ATP-binding</keyword>
<dbReference type="CDD" id="cd17932">
    <property type="entry name" value="DEXQc_UvrD"/>
    <property type="match status" value="1"/>
</dbReference>
<evidence type="ECO:0000256" key="1">
    <source>
        <dbReference type="ARBA" id="ARBA00009922"/>
    </source>
</evidence>
<evidence type="ECO:0000259" key="14">
    <source>
        <dbReference type="PROSITE" id="PS51198"/>
    </source>
</evidence>
<evidence type="ECO:0000259" key="15">
    <source>
        <dbReference type="PROSITE" id="PS51217"/>
    </source>
</evidence>
<evidence type="ECO:0000256" key="2">
    <source>
        <dbReference type="ARBA" id="ARBA00022741"/>
    </source>
</evidence>
<sequence length="738" mass="81995">MTDHSPAPELTSEQQRVINHGDGHARVTAVAGAGKTSTMVARVDALLNDGVPPERLLILMFNRQARDDFAAKLATRRGQASRLPQVRTFHSIGHRLTQSLTRWGVLDPRQLLQADWQRERLLKQAVGEAIGDDRATLEWALEPERLEEFGQFCALVKAELLSPSSLFERDGYSRDSRYYIEAFDYLQQRMADQGLMTYDDLLYRPLMALEADPALAARVQGFMDHIIIDEYQDINEVQLRLLASLAGSRAQVMAVGDADQCIYAWRGARPDAMLDGFARVFGDSTPYALSRTFRHGHRLALLANHAIRANERADRPLCLAAEGTPTTTLAVAGSLDAIIASLGRSAAFEQCAILVRHWSLSVPVQLQLLRAGIPFQLGRQERFVFRLPLVQALAGYIELASEPSLLADPAHVELLFSQPTPFVARERLTMLCEALARRGEWFARNDAQLSGLSRGQQRTLKKRWELLVELARVAGRWTPATVLTHVIDTLDAHKLLKRAAARPDKGEEDVRLLDVLVEQAQAMADDPAGFVAMLKAPVEDQPGGVIISTVHGAKGLEWDQVFVYGLNEEDFPFYHRESPLTPARLEEERRLYYVAVTRARASLMLVHDGVGHRPSRFIAESAWQECDRIGGLMAPDAVVPDELPVEEPALVRRYLAVCGMEKPHVAPHPSTADGSRTVSLRNDTDWPPGQRVDHRIFGTGTIQHVSGEGERRVLTVQFDTAGTRKLIAAQAPLSLLSP</sequence>
<dbReference type="InterPro" id="IPR027417">
    <property type="entry name" value="P-loop_NTPase"/>
</dbReference>
<evidence type="ECO:0000256" key="4">
    <source>
        <dbReference type="ARBA" id="ARBA00022806"/>
    </source>
</evidence>
<feature type="domain" description="UvrD-like helicase ATP-binding" evidence="14">
    <location>
        <begin position="8"/>
        <end position="296"/>
    </location>
</feature>
<dbReference type="AlphaFoldDB" id="A0AA42CTI3"/>
<comment type="catalytic activity">
    <reaction evidence="11">
        <text>ATP + H2O = ADP + phosphate + H(+)</text>
        <dbReference type="Rhea" id="RHEA:13065"/>
        <dbReference type="ChEBI" id="CHEBI:15377"/>
        <dbReference type="ChEBI" id="CHEBI:15378"/>
        <dbReference type="ChEBI" id="CHEBI:30616"/>
        <dbReference type="ChEBI" id="CHEBI:43474"/>
        <dbReference type="ChEBI" id="CHEBI:456216"/>
        <dbReference type="EC" id="5.6.2.4"/>
    </reaction>
</comment>
<dbReference type="EMBL" id="JAPIVE010000001">
    <property type="protein sequence ID" value="MCX2523657.1"/>
    <property type="molecule type" value="Genomic_DNA"/>
</dbReference>